<reference evidence="1 2" key="1">
    <citation type="submission" date="2017-09" db="EMBL/GenBank/DDBJ databases">
        <title>Predominant Lactobacillus spp. isolated from feces of mice subjected to short-term calorie restriction.</title>
        <authorList>
            <person name="Zhang C."/>
            <person name="Zhao L."/>
            <person name="Pan F."/>
        </authorList>
    </citation>
    <scope>NUCLEOTIDE SEQUENCE [LARGE SCALE GENOMIC DNA]</scope>
    <source>
        <strain evidence="1 2">CR147</strain>
    </source>
</reference>
<dbReference type="GO" id="GO:0005829">
    <property type="term" value="C:cytosol"/>
    <property type="evidence" value="ECO:0007669"/>
    <property type="project" value="TreeGrafter"/>
</dbReference>
<dbReference type="RefSeq" id="WP_112286454.1">
    <property type="nucleotide sequence ID" value="NZ_CP023565.1"/>
</dbReference>
<dbReference type="Gene3D" id="3.40.50.300">
    <property type="entry name" value="P-loop containing nucleotide triphosphate hydrolases"/>
    <property type="match status" value="2"/>
</dbReference>
<dbReference type="GeneID" id="48466973"/>
<dbReference type="GO" id="GO:0000725">
    <property type="term" value="P:recombinational repair"/>
    <property type="evidence" value="ECO:0007669"/>
    <property type="project" value="TreeGrafter"/>
</dbReference>
<dbReference type="GO" id="GO:0005524">
    <property type="term" value="F:ATP binding"/>
    <property type="evidence" value="ECO:0007669"/>
    <property type="project" value="InterPro"/>
</dbReference>
<gene>
    <name evidence="1" type="ORF">CPS94_07440</name>
</gene>
<sequence>MEIIIAGAGAGKTTGLVKKIINKYNSETKKEIHCVSFTNASVNTISDKVKEYFGDIPQNIKISTIHSFLNKNIIYPYNYILYGIQFKSISSEKLDTRVKFKNNQLSRLKESGILHVEDFTMRAKCIICGYSGDRISQKTKRPVILSNLVDRIDTIFVDEMQDSDAKFLKIIERLDQIGIEVVLIGDPKQNLRGTKEVDEFIKKYEDTVIYKDECYRCPVKHVRLANSFINENEKQVAMNECDGTIRLYFESDIEDIGKFLKEEKYGLKYIYKKNEIFDTQKKNVSQESQVFDKVKYLMKKYRKLDGLRQKLWASCFYYDYQKNINNMSHKDLLNKLLERYIITRIEKGEYASLITAIQDESSKNNELSNFSVDSIARIKGLEADKCLFIITTDIAKYLTKERDGSRKMISHLYVGLTRSRGVLDLFITKKVEEMYGKEYIFECLKEYM</sequence>
<proteinExistence type="predicted"/>
<dbReference type="SUPFAM" id="SSF52540">
    <property type="entry name" value="P-loop containing nucleoside triphosphate hydrolases"/>
    <property type="match status" value="1"/>
</dbReference>
<dbReference type="PANTHER" id="PTHR11070">
    <property type="entry name" value="UVRD / RECB / PCRA DNA HELICASE FAMILY MEMBER"/>
    <property type="match status" value="1"/>
</dbReference>
<dbReference type="GO" id="GO:0043138">
    <property type="term" value="F:3'-5' DNA helicase activity"/>
    <property type="evidence" value="ECO:0007669"/>
    <property type="project" value="TreeGrafter"/>
</dbReference>
<accession>A0AAD0L0J0</accession>
<dbReference type="Proteomes" id="UP000250153">
    <property type="component" value="Chromosome"/>
</dbReference>
<protein>
    <recommendedName>
        <fullName evidence="3">DNA helicase</fullName>
    </recommendedName>
</protein>
<dbReference type="InterPro" id="IPR000212">
    <property type="entry name" value="DNA_helicase_UvrD/REP"/>
</dbReference>
<dbReference type="GO" id="GO:0003677">
    <property type="term" value="F:DNA binding"/>
    <property type="evidence" value="ECO:0007669"/>
    <property type="project" value="InterPro"/>
</dbReference>
<dbReference type="Pfam" id="PF13245">
    <property type="entry name" value="AAA_19"/>
    <property type="match status" value="1"/>
</dbReference>
<dbReference type="PANTHER" id="PTHR11070:SF3">
    <property type="entry name" value="DNA 3'-5' HELICASE"/>
    <property type="match status" value="1"/>
</dbReference>
<dbReference type="KEGG" id="lmur:CPS94_07440"/>
<dbReference type="AlphaFoldDB" id="A0AAD0L0J0"/>
<organism evidence="1 2">
    <name type="scientific">Ligilactobacillus murinus</name>
    <dbReference type="NCBI Taxonomy" id="1622"/>
    <lineage>
        <taxon>Bacteria</taxon>
        <taxon>Bacillati</taxon>
        <taxon>Bacillota</taxon>
        <taxon>Bacilli</taxon>
        <taxon>Lactobacillales</taxon>
        <taxon>Lactobacillaceae</taxon>
        <taxon>Ligilactobacillus</taxon>
    </lineage>
</organism>
<evidence type="ECO:0008006" key="3">
    <source>
        <dbReference type="Google" id="ProtNLM"/>
    </source>
</evidence>
<evidence type="ECO:0000313" key="2">
    <source>
        <dbReference type="Proteomes" id="UP000250153"/>
    </source>
</evidence>
<dbReference type="InterPro" id="IPR027417">
    <property type="entry name" value="P-loop_NTPase"/>
</dbReference>
<dbReference type="EMBL" id="CP023565">
    <property type="protein sequence ID" value="AWZ38756.1"/>
    <property type="molecule type" value="Genomic_DNA"/>
</dbReference>
<evidence type="ECO:0000313" key="1">
    <source>
        <dbReference type="EMBL" id="AWZ38756.1"/>
    </source>
</evidence>
<name>A0AAD0L0J0_9LACO</name>